<evidence type="ECO:0000313" key="1">
    <source>
        <dbReference type="EMBL" id="AOM64334.1"/>
    </source>
</evidence>
<keyword evidence="1" id="KW-0934">Plastid</keyword>
<accession>A0A1C9C7I4</accession>
<dbReference type="GeneID" id="29069459"/>
<gene>
    <name evidence="1" type="ORF">Rhodyp_056</name>
</gene>
<reference evidence="1" key="1">
    <citation type="journal article" date="2016" name="BMC Biol.">
        <title>Parallel evolution of highly conserved plastid genome architecture in red seaweeds and seed plants.</title>
        <authorList>
            <person name="Lee J."/>
            <person name="Cho C.H."/>
            <person name="Park S.I."/>
            <person name="Choi J.W."/>
            <person name="Song H.S."/>
            <person name="West J.A."/>
            <person name="Bhattacharya D."/>
            <person name="Yoon H.S."/>
        </authorList>
    </citation>
    <scope>NUCLEOTIDE SEQUENCE</scope>
</reference>
<dbReference type="EMBL" id="KX284709">
    <property type="protein sequence ID" value="AOM64334.1"/>
    <property type="molecule type" value="Genomic_DNA"/>
</dbReference>
<protein>
    <submittedName>
        <fullName evidence="1">Uncharacterized protein</fullName>
    </submittedName>
</protein>
<proteinExistence type="predicted"/>
<dbReference type="AlphaFoldDB" id="A0A1C9C7I4"/>
<organism evidence="1">
    <name type="scientific">Rhodymenia pseudopalmata</name>
    <name type="common">Red alga</name>
    <dbReference type="NCBI Taxonomy" id="31502"/>
    <lineage>
        <taxon>Eukaryota</taxon>
        <taxon>Rhodophyta</taxon>
        <taxon>Florideophyceae</taxon>
        <taxon>Rhodymeniophycidae</taxon>
        <taxon>Rhodymeniales</taxon>
        <taxon>Rhodymeniaceae</taxon>
        <taxon>Rhodymenia</taxon>
    </lineage>
</organism>
<dbReference type="RefSeq" id="YP_009293652.1">
    <property type="nucleotide sequence ID" value="NC_031144.1"/>
</dbReference>
<sequence length="77" mass="9183">MRYSYTGNLLNYEIYNDKQSITLLIHLSAPLFKVFSAQQYYSLVNWQSMIGLSKSPARLLYFYFYLNTKISSKFIEF</sequence>
<geneLocation type="plastid" evidence="1"/>
<name>A0A1C9C7I4_RHOPU</name>
<dbReference type="InterPro" id="IPR010778">
    <property type="entry name" value="DUF1368"/>
</dbReference>
<dbReference type="Pfam" id="PF07112">
    <property type="entry name" value="DUF1368"/>
    <property type="match status" value="1"/>
</dbReference>